<evidence type="ECO:0000313" key="2">
    <source>
        <dbReference type="EMBL" id="KAK9167538.1"/>
    </source>
</evidence>
<keyword evidence="3" id="KW-1185">Reference proteome</keyword>
<sequence length="304" mass="34565">MSEPASSEAYLASALRGDGAAPEHEPFQKFYEYWMTEQSHHLNDLITAASTVNDNDQQQGLLTPLVNRVIRHYEHYYKAKSRWVDRDVLAMLAPSWRSTLEDAFLWLGGWRPTMAFHLLYSKSGIQMETRLAELTRGLGIGKTDLGGLSPSQLSKADELQRRTVREERAVSERMAEVQESVADAEMVELTHLVSEEDRRGESSEEEERVESAMKGKREGLVEVVEWADDLRLRTFKSVIELLTPIQAVHFLIAAAELHLKMHEWGRSETRITAVIGKINGWDRMLPVVAVVGPMECVEFDRTVE</sequence>
<comment type="caution">
    <text evidence="2">The sequence shown here is derived from an EMBL/GenBank/DDBJ whole genome shotgun (WGS) entry which is preliminary data.</text>
</comment>
<organism evidence="2 3">
    <name type="scientific">Stephania cephalantha</name>
    <dbReference type="NCBI Taxonomy" id="152367"/>
    <lineage>
        <taxon>Eukaryota</taxon>
        <taxon>Viridiplantae</taxon>
        <taxon>Streptophyta</taxon>
        <taxon>Embryophyta</taxon>
        <taxon>Tracheophyta</taxon>
        <taxon>Spermatophyta</taxon>
        <taxon>Magnoliopsida</taxon>
        <taxon>Ranunculales</taxon>
        <taxon>Menispermaceae</taxon>
        <taxon>Menispermoideae</taxon>
        <taxon>Cissampelideae</taxon>
        <taxon>Stephania</taxon>
    </lineage>
</organism>
<reference evidence="2 3" key="1">
    <citation type="submission" date="2024-01" db="EMBL/GenBank/DDBJ databases">
        <title>Genome assemblies of Stephania.</title>
        <authorList>
            <person name="Yang L."/>
        </authorList>
    </citation>
    <scope>NUCLEOTIDE SEQUENCE [LARGE SCALE GENOMIC DNA]</scope>
    <source>
        <strain evidence="2">JXDWG</strain>
        <tissue evidence="2">Leaf</tissue>
    </source>
</reference>
<dbReference type="InterPro" id="IPR025422">
    <property type="entry name" value="TGA_domain"/>
</dbReference>
<proteinExistence type="predicted"/>
<name>A0AAP0LBS0_9MAGN</name>
<evidence type="ECO:0000313" key="3">
    <source>
        <dbReference type="Proteomes" id="UP001419268"/>
    </source>
</evidence>
<dbReference type="PANTHER" id="PTHR46354">
    <property type="entry name" value="DOG1 DOMAIN-CONTAINING PROTEIN"/>
    <property type="match status" value="1"/>
</dbReference>
<dbReference type="GO" id="GO:0006351">
    <property type="term" value="P:DNA-templated transcription"/>
    <property type="evidence" value="ECO:0007669"/>
    <property type="project" value="InterPro"/>
</dbReference>
<dbReference type="PROSITE" id="PS51806">
    <property type="entry name" value="DOG1"/>
    <property type="match status" value="1"/>
</dbReference>
<dbReference type="InterPro" id="IPR051886">
    <property type="entry name" value="Seed_Dev/Stress_Resp_Reg"/>
</dbReference>
<evidence type="ECO:0000259" key="1">
    <source>
        <dbReference type="PROSITE" id="PS51806"/>
    </source>
</evidence>
<feature type="domain" description="DOG1" evidence="1">
    <location>
        <begin position="24"/>
        <end position="271"/>
    </location>
</feature>
<protein>
    <recommendedName>
        <fullName evidence="1">DOG1 domain-containing protein</fullName>
    </recommendedName>
</protein>
<accession>A0AAP0LBS0</accession>
<dbReference type="Pfam" id="PF14144">
    <property type="entry name" value="DOG1"/>
    <property type="match status" value="1"/>
</dbReference>
<dbReference type="Proteomes" id="UP001419268">
    <property type="component" value="Unassembled WGS sequence"/>
</dbReference>
<gene>
    <name evidence="2" type="ORF">Scep_002729</name>
</gene>
<dbReference type="EMBL" id="JBBNAG010000001">
    <property type="protein sequence ID" value="KAK9167538.1"/>
    <property type="molecule type" value="Genomic_DNA"/>
</dbReference>
<dbReference type="AlphaFoldDB" id="A0AAP0LBS0"/>
<dbReference type="GO" id="GO:0043565">
    <property type="term" value="F:sequence-specific DNA binding"/>
    <property type="evidence" value="ECO:0007669"/>
    <property type="project" value="InterPro"/>
</dbReference>
<dbReference type="PANTHER" id="PTHR46354:SF4">
    <property type="entry name" value="PROTEIN DOG1-LIKE 3"/>
    <property type="match status" value="1"/>
</dbReference>